<dbReference type="AlphaFoldDB" id="A0A0F6VZ80"/>
<accession>A0A0F6VZ80</accession>
<reference evidence="1 2" key="1">
    <citation type="submission" date="2015-03" db="EMBL/GenBank/DDBJ databases">
        <title>Genome assembly of Sandaracinus amylolyticus DSM 53668.</title>
        <authorList>
            <person name="Sharma G."/>
            <person name="Subramanian S."/>
        </authorList>
    </citation>
    <scope>NUCLEOTIDE SEQUENCE [LARGE SCALE GENOMIC DNA]</scope>
    <source>
        <strain evidence="1 2">DSM 53668</strain>
    </source>
</reference>
<protein>
    <submittedName>
        <fullName evidence="1">Uncharacterized protein</fullName>
    </submittedName>
</protein>
<organism evidence="1 2">
    <name type="scientific">Sandaracinus amylolyticus</name>
    <dbReference type="NCBI Taxonomy" id="927083"/>
    <lineage>
        <taxon>Bacteria</taxon>
        <taxon>Pseudomonadati</taxon>
        <taxon>Myxococcota</taxon>
        <taxon>Polyangia</taxon>
        <taxon>Polyangiales</taxon>
        <taxon>Sandaracinaceae</taxon>
        <taxon>Sandaracinus</taxon>
    </lineage>
</organism>
<keyword evidence="2" id="KW-1185">Reference proteome</keyword>
<evidence type="ECO:0000313" key="1">
    <source>
        <dbReference type="EMBL" id="AKF03400.1"/>
    </source>
</evidence>
<name>A0A0F6VZ80_9BACT</name>
<sequence length="42" mass="4788">MRQAIRQRARAEERSRARIDAALASQRAAMTLRGARPPRGKR</sequence>
<evidence type="ECO:0000313" key="2">
    <source>
        <dbReference type="Proteomes" id="UP000034883"/>
    </source>
</evidence>
<gene>
    <name evidence="1" type="ORF">DB32_000549</name>
</gene>
<dbReference type="EMBL" id="CP011125">
    <property type="protein sequence ID" value="AKF03400.1"/>
    <property type="molecule type" value="Genomic_DNA"/>
</dbReference>
<proteinExistence type="predicted"/>
<dbReference type="KEGG" id="samy:DB32_000549"/>
<dbReference type="Proteomes" id="UP000034883">
    <property type="component" value="Chromosome"/>
</dbReference>